<accession>A0A1H6GXF2</accession>
<feature type="binding site" evidence="4">
    <location>
        <begin position="31"/>
        <end position="32"/>
    </location>
    <ligand>
        <name>NADP(+)</name>
        <dbReference type="ChEBI" id="CHEBI:58349"/>
    </ligand>
</feature>
<keyword evidence="7" id="KW-1185">Reference proteome</keyword>
<dbReference type="UniPathway" id="UPA00356">
    <property type="reaction ID" value="UER00440"/>
</dbReference>
<dbReference type="AlphaFoldDB" id="A0A1H6GXF2"/>
<evidence type="ECO:0000313" key="6">
    <source>
        <dbReference type="EMBL" id="SEH28139.1"/>
    </source>
</evidence>
<feature type="binding site" evidence="4">
    <location>
        <begin position="207"/>
        <end position="210"/>
    </location>
    <ligand>
        <name>substrate</name>
    </ligand>
</feature>
<feature type="binding site" evidence="4">
    <location>
        <position position="186"/>
    </location>
    <ligand>
        <name>substrate</name>
    </ligand>
</feature>
<comment type="subunit">
    <text evidence="4">Homopentamer.</text>
</comment>
<comment type="caution">
    <text evidence="4">Lacks conserved residue(s) required for the propagation of feature annotation.</text>
</comment>
<dbReference type="GO" id="GO:0097171">
    <property type="term" value="P:ADP-L-glycero-beta-D-manno-heptose biosynthetic process"/>
    <property type="evidence" value="ECO:0007669"/>
    <property type="project" value="UniProtKB-UniPathway"/>
</dbReference>
<dbReference type="InterPro" id="IPR001509">
    <property type="entry name" value="Epimerase_deHydtase"/>
</dbReference>
<organism evidence="6 7">
    <name type="scientific">Magnetospirillum fulvum</name>
    <name type="common">Rhodospirillum fulvum</name>
    <dbReference type="NCBI Taxonomy" id="1082"/>
    <lineage>
        <taxon>Bacteria</taxon>
        <taxon>Pseudomonadati</taxon>
        <taxon>Pseudomonadota</taxon>
        <taxon>Alphaproteobacteria</taxon>
        <taxon>Rhodospirillales</taxon>
        <taxon>Rhodospirillaceae</taxon>
        <taxon>Magnetospirillum</taxon>
    </lineage>
</organism>
<dbReference type="PANTHER" id="PTHR43103">
    <property type="entry name" value="NUCLEOSIDE-DIPHOSPHATE-SUGAR EPIMERASE"/>
    <property type="match status" value="1"/>
</dbReference>
<dbReference type="Gene3D" id="3.40.50.720">
    <property type="entry name" value="NAD(P)-binding Rossmann-like Domain"/>
    <property type="match status" value="1"/>
</dbReference>
<dbReference type="NCBIfam" id="TIGR02197">
    <property type="entry name" value="heptose_epim"/>
    <property type="match status" value="1"/>
</dbReference>
<dbReference type="InterPro" id="IPR036291">
    <property type="entry name" value="NAD(P)-bd_dom_sf"/>
</dbReference>
<feature type="active site" description="Proton acceptor" evidence="4">
    <location>
        <position position="143"/>
    </location>
</feature>
<evidence type="ECO:0000256" key="1">
    <source>
        <dbReference type="ARBA" id="ARBA00022857"/>
    </source>
</evidence>
<evidence type="ECO:0000313" key="7">
    <source>
        <dbReference type="Proteomes" id="UP000182983"/>
    </source>
</evidence>
<feature type="binding site" evidence="4">
    <location>
        <position position="184"/>
    </location>
    <ligand>
        <name>NADP(+)</name>
        <dbReference type="ChEBI" id="CHEBI:58349"/>
    </ligand>
</feature>
<protein>
    <recommendedName>
        <fullName evidence="4">ADP-L-glycero-D-manno-heptose-6-epimerase</fullName>
        <ecNumber evidence="4">5.1.3.20</ecNumber>
    </recommendedName>
    <alternativeName>
        <fullName evidence="4">ADP-L-glycero-beta-D-manno-heptose-6-epimerase</fullName>
        <shortName evidence="4">ADP-glyceromanno-heptose 6-epimerase</shortName>
        <shortName evidence="4">ADP-hep 6-epimerase</shortName>
        <shortName evidence="4">AGME</shortName>
    </alternativeName>
</protein>
<comment type="function">
    <text evidence="4">Catalyzes the interconversion between ADP-D-glycero-beta-D-manno-heptose and ADP-L-glycero-beta-D-manno-heptose via an epimerization at carbon 6 of the heptose.</text>
</comment>
<evidence type="ECO:0000259" key="5">
    <source>
        <dbReference type="Pfam" id="PF01370"/>
    </source>
</evidence>
<dbReference type="EC" id="5.1.3.20" evidence="4"/>
<feature type="active site" description="Proton acceptor" evidence="4">
    <location>
        <position position="184"/>
    </location>
</feature>
<evidence type="ECO:0000256" key="3">
    <source>
        <dbReference type="ARBA" id="ARBA00023277"/>
    </source>
</evidence>
<dbReference type="Gene3D" id="3.90.25.10">
    <property type="entry name" value="UDP-galactose 4-epimerase, domain 1"/>
    <property type="match status" value="1"/>
</dbReference>
<feature type="domain" description="NAD-dependent epimerase/dehydratase" evidence="5">
    <location>
        <begin position="2"/>
        <end position="249"/>
    </location>
</feature>
<dbReference type="InterPro" id="IPR011912">
    <property type="entry name" value="Heptose_epim"/>
</dbReference>
<comment type="catalytic activity">
    <reaction evidence="4">
        <text>ADP-D-glycero-beta-D-manno-heptose = ADP-L-glycero-beta-D-manno-heptose</text>
        <dbReference type="Rhea" id="RHEA:17577"/>
        <dbReference type="ChEBI" id="CHEBI:59967"/>
        <dbReference type="ChEBI" id="CHEBI:61506"/>
        <dbReference type="EC" id="5.1.3.20"/>
    </reaction>
</comment>
<feature type="binding site" evidence="4">
    <location>
        <position position="38"/>
    </location>
    <ligand>
        <name>NADP(+)</name>
        <dbReference type="ChEBI" id="CHEBI:58349"/>
    </ligand>
</feature>
<keyword evidence="1 4" id="KW-0521">NADP</keyword>
<dbReference type="OrthoDB" id="9801785at2"/>
<comment type="domain">
    <text evidence="4">Contains a large N-terminal NADP-binding domain, and a smaller C-terminal substrate-binding domain.</text>
</comment>
<comment type="similarity">
    <text evidence="4">Belongs to the NAD(P)-dependent epimerase/dehydratase family. HldD subfamily.</text>
</comment>
<feature type="binding site" evidence="4">
    <location>
        <position position="90"/>
    </location>
    <ligand>
        <name>NADP(+)</name>
        <dbReference type="ChEBI" id="CHEBI:58349"/>
    </ligand>
</feature>
<comment type="pathway">
    <text evidence="4">Nucleotide-sugar biosynthesis; ADP-L-glycero-beta-D-manno-heptose biosynthesis; ADP-L-glycero-beta-D-manno-heptose from D-glycero-beta-D-manno-heptose 7-phosphate: step 4/4.</text>
</comment>
<dbReference type="CDD" id="cd05248">
    <property type="entry name" value="ADP_GME_SDR_e"/>
    <property type="match status" value="1"/>
</dbReference>
<dbReference type="SUPFAM" id="SSF51735">
    <property type="entry name" value="NAD(P)-binding Rossmann-fold domains"/>
    <property type="match status" value="1"/>
</dbReference>
<reference evidence="7" key="1">
    <citation type="submission" date="2016-10" db="EMBL/GenBank/DDBJ databases">
        <authorList>
            <person name="Varghese N."/>
            <person name="Submissions S."/>
        </authorList>
    </citation>
    <scope>NUCLEOTIDE SEQUENCE [LARGE SCALE GENOMIC DNA]</scope>
    <source>
        <strain evidence="7">DSM 13234</strain>
    </source>
</reference>
<evidence type="ECO:0000256" key="4">
    <source>
        <dbReference type="HAMAP-Rule" id="MF_01601"/>
    </source>
</evidence>
<dbReference type="EMBL" id="FNWO01000002">
    <property type="protein sequence ID" value="SEH28139.1"/>
    <property type="molecule type" value="Genomic_DNA"/>
</dbReference>
<dbReference type="HAMAP" id="MF_01601">
    <property type="entry name" value="Heptose_epimerase"/>
    <property type="match status" value="1"/>
</dbReference>
<feature type="binding site" evidence="4">
    <location>
        <position position="176"/>
    </location>
    <ligand>
        <name>NADP(+)</name>
        <dbReference type="ChEBI" id="CHEBI:58349"/>
    </ligand>
</feature>
<feature type="binding site" evidence="4">
    <location>
        <position position="221"/>
    </location>
    <ligand>
        <name>substrate</name>
    </ligand>
</feature>
<comment type="cofactor">
    <cofactor evidence="4">
        <name>NADP(+)</name>
        <dbReference type="ChEBI" id="CHEBI:58349"/>
    </cofactor>
    <text evidence="4">Binds 1 NADP(+) per subunit.</text>
</comment>
<feature type="binding site" evidence="4">
    <location>
        <position position="175"/>
    </location>
    <ligand>
        <name>substrate</name>
    </ligand>
</feature>
<gene>
    <name evidence="4" type="primary">hldD</name>
    <name evidence="6" type="ORF">SAMN04244559_00655</name>
</gene>
<dbReference type="RefSeq" id="WP_074765804.1">
    <property type="nucleotide sequence ID" value="NZ_FNWO01000002.1"/>
</dbReference>
<dbReference type="PANTHER" id="PTHR43103:SF3">
    <property type="entry name" value="ADP-L-GLYCERO-D-MANNO-HEPTOSE-6-EPIMERASE"/>
    <property type="match status" value="1"/>
</dbReference>
<dbReference type="GO" id="GO:0050661">
    <property type="term" value="F:NADP binding"/>
    <property type="evidence" value="ECO:0007669"/>
    <property type="project" value="InterPro"/>
</dbReference>
<feature type="binding site" evidence="4">
    <location>
        <begin position="73"/>
        <end position="77"/>
    </location>
    <ligand>
        <name>NADP(+)</name>
        <dbReference type="ChEBI" id="CHEBI:58349"/>
    </ligand>
</feature>
<proteinExistence type="inferred from homology"/>
<feature type="binding site" evidence="4">
    <location>
        <position position="286"/>
    </location>
    <ligand>
        <name>substrate</name>
    </ligand>
</feature>
<keyword evidence="3 4" id="KW-0119">Carbohydrate metabolism</keyword>
<dbReference type="GO" id="GO:0008712">
    <property type="term" value="F:ADP-glyceromanno-heptose 6-epimerase activity"/>
    <property type="evidence" value="ECO:0007669"/>
    <property type="project" value="UniProtKB-UniRule"/>
</dbReference>
<feature type="binding site" evidence="4">
    <location>
        <begin position="10"/>
        <end position="11"/>
    </location>
    <ligand>
        <name>NADP(+)</name>
        <dbReference type="ChEBI" id="CHEBI:58349"/>
    </ligand>
</feature>
<feature type="binding site" evidence="4">
    <location>
        <position position="193"/>
    </location>
    <ligand>
        <name>substrate</name>
    </ligand>
</feature>
<keyword evidence="2 4" id="KW-0413">Isomerase</keyword>
<dbReference type="GO" id="GO:0005975">
    <property type="term" value="P:carbohydrate metabolic process"/>
    <property type="evidence" value="ECO:0007669"/>
    <property type="project" value="UniProtKB-UniRule"/>
</dbReference>
<name>A0A1H6GXF2_MAGFU</name>
<feature type="binding site" evidence="4">
    <location>
        <position position="147"/>
    </location>
    <ligand>
        <name>NADP(+)</name>
        <dbReference type="ChEBI" id="CHEBI:58349"/>
    </ligand>
</feature>
<evidence type="ECO:0000256" key="2">
    <source>
        <dbReference type="ARBA" id="ARBA00023235"/>
    </source>
</evidence>
<dbReference type="Proteomes" id="UP000182983">
    <property type="component" value="Unassembled WGS sequence"/>
</dbReference>
<dbReference type="Pfam" id="PF01370">
    <property type="entry name" value="Epimerase"/>
    <property type="match status" value="1"/>
</dbReference>
<sequence>MILVTGGAGFIGSNILAALEQRKAGKLVACDRLRSNDKWRNIAKRELADIVHPEQLFDFLEANRKSIEVIFHMGAISATTETDADKIVANNFSLTLALWKWCAMNNVRMIYASSAATYGDGSNGFDDDASIEHLAKLHPLNAYGWSKHLFDRRVARKLAVGSRRPPQWVGLKFFNVYGPNEYHKGNQQSVVAQIYPHAVAGAAYQLFRSHNPKYPDGGQLRDFIWIGDVVDVMMWAYDNPQVNGLFNVGTGKARSFLDLATSVYRSVGREPQIKFRDTPIEIRDKYQYFTEARMERLREAGYDRPFTGLEQGVETYVKQYLAAADSYR</sequence>